<accession>S2D3J3</accession>
<proteinExistence type="predicted"/>
<evidence type="ECO:0000313" key="1">
    <source>
        <dbReference type="EMBL" id="EOZ91575.1"/>
    </source>
</evidence>
<dbReference type="STRING" id="1189612.A33Q_4643"/>
<dbReference type="AlphaFoldDB" id="S2D3J3"/>
<protein>
    <submittedName>
        <fullName evidence="1">Bacterial Ig-like domain protein</fullName>
    </submittedName>
</protein>
<dbReference type="SUPFAM" id="SSF51126">
    <property type="entry name" value="Pectin lyase-like"/>
    <property type="match status" value="1"/>
</dbReference>
<dbReference type="EMBL" id="ALWO02000054">
    <property type="protein sequence ID" value="EOZ91575.1"/>
    <property type="molecule type" value="Genomic_DNA"/>
</dbReference>
<dbReference type="Proteomes" id="UP000006073">
    <property type="component" value="Unassembled WGS sequence"/>
</dbReference>
<gene>
    <name evidence="1" type="ORF">A33Q_4643</name>
</gene>
<organism evidence="1 2">
    <name type="scientific">Indibacter alkaliphilus (strain CCUG 57479 / KCTC 22604 / LW1)</name>
    <dbReference type="NCBI Taxonomy" id="1189612"/>
    <lineage>
        <taxon>Bacteria</taxon>
        <taxon>Pseudomonadati</taxon>
        <taxon>Bacteroidota</taxon>
        <taxon>Cytophagia</taxon>
        <taxon>Cytophagales</taxon>
        <taxon>Cyclobacteriaceae</taxon>
    </lineage>
</organism>
<comment type="caution">
    <text evidence="1">The sequence shown here is derived from an EMBL/GenBank/DDBJ whole genome shotgun (WGS) entry which is preliminary data.</text>
</comment>
<sequence>MLFSFMIFSCDENNEPEPIDEILPPILLDCGYFSQDRVLVNDPQRPIDYRIDCWARITGNLRIEPGVVIEFENHSGLLVDMDNNTFEINGTANEPVLLTGTSKQKGYWRGIFFTEAHNPNNIIEHTIIEYAGSQNLTNSSPIYEGSLALRGVSGTPPQSLTLDHVEIRNGGSIGLDLHAIRKNSSVSVSNMTITGNEDVPVKISAEMAHIFDNTSSFSGNGADYINITKDYYEIKDQTVSWSKLDVPYLVDDRIHINEGGHLTLLEGIEILFKPSAFLQAAPSGNNHDLSLKILGTPSETVLLAAFNESNWGGIYFGFTQAENIIEHAIIKHAKGDFSVGNLQNSGAIYMHANPKILISNTLFQNIQNYALYAYTGASPNRPELPNLELDNNLFQNIGKGDPEMGHLGWGNGRDSHYPL</sequence>
<dbReference type="RefSeq" id="WP_016255710.1">
    <property type="nucleotide sequence ID" value="NZ_ALWO02000054.1"/>
</dbReference>
<name>S2D3J3_INDAL</name>
<dbReference type="InterPro" id="IPR011050">
    <property type="entry name" value="Pectin_lyase_fold/virulence"/>
</dbReference>
<reference evidence="1 2" key="1">
    <citation type="journal article" date="2013" name="Genome Announc.">
        <title>Draft Genome Sequence of Indibacter alkaliphilus Strain LW1T, Isolated from Lonar Lake, a Haloalkaline Lake in the Buldana District of Maharashtra, India.</title>
        <authorList>
            <person name="Singh A."/>
            <person name="Kumar Jangir P."/>
            <person name="Sharma R."/>
            <person name="Singh A."/>
            <person name="Kumar Pinnaka A."/>
            <person name="Shivaji S."/>
        </authorList>
    </citation>
    <scope>NUCLEOTIDE SEQUENCE [LARGE SCALE GENOMIC DNA]</scope>
    <source>
        <strain evidence="2">CCUG 57479 / KCTC 22604 / LW1</strain>
    </source>
</reference>
<evidence type="ECO:0000313" key="2">
    <source>
        <dbReference type="Proteomes" id="UP000006073"/>
    </source>
</evidence>
<keyword evidence="2" id="KW-1185">Reference proteome</keyword>
<dbReference type="eggNOG" id="COG5492">
    <property type="taxonomic scope" value="Bacteria"/>
</dbReference>